<reference evidence="2" key="2">
    <citation type="journal article" date="2015" name="Data Brief">
        <title>Shoot transcriptome of the giant reed, Arundo donax.</title>
        <authorList>
            <person name="Barrero R.A."/>
            <person name="Guerrero F.D."/>
            <person name="Moolhuijzen P."/>
            <person name="Goolsby J.A."/>
            <person name="Tidwell J."/>
            <person name="Bellgard S.E."/>
            <person name="Bellgard M.I."/>
        </authorList>
    </citation>
    <scope>NUCLEOTIDE SEQUENCE</scope>
    <source>
        <tissue evidence="2">Shoot tissue taken approximately 20 cm above the soil surface</tissue>
    </source>
</reference>
<feature type="transmembrane region" description="Helical" evidence="1">
    <location>
        <begin position="67"/>
        <end position="87"/>
    </location>
</feature>
<reference evidence="2" key="1">
    <citation type="submission" date="2014-09" db="EMBL/GenBank/DDBJ databases">
        <authorList>
            <person name="Magalhaes I.L.F."/>
            <person name="Oliveira U."/>
            <person name="Santos F.R."/>
            <person name="Vidigal T.H.D.A."/>
            <person name="Brescovit A.D."/>
            <person name="Santos A.J."/>
        </authorList>
    </citation>
    <scope>NUCLEOTIDE SEQUENCE</scope>
    <source>
        <tissue evidence="2">Shoot tissue taken approximately 20 cm above the soil surface</tissue>
    </source>
</reference>
<name>A0A0A9DL40_ARUDO</name>
<organism evidence="2">
    <name type="scientific">Arundo donax</name>
    <name type="common">Giant reed</name>
    <name type="synonym">Donax arundinaceus</name>
    <dbReference type="NCBI Taxonomy" id="35708"/>
    <lineage>
        <taxon>Eukaryota</taxon>
        <taxon>Viridiplantae</taxon>
        <taxon>Streptophyta</taxon>
        <taxon>Embryophyta</taxon>
        <taxon>Tracheophyta</taxon>
        <taxon>Spermatophyta</taxon>
        <taxon>Magnoliopsida</taxon>
        <taxon>Liliopsida</taxon>
        <taxon>Poales</taxon>
        <taxon>Poaceae</taxon>
        <taxon>PACMAD clade</taxon>
        <taxon>Arundinoideae</taxon>
        <taxon>Arundineae</taxon>
        <taxon>Arundo</taxon>
    </lineage>
</organism>
<keyword evidence="1" id="KW-0472">Membrane</keyword>
<keyword evidence="1" id="KW-1133">Transmembrane helix</keyword>
<proteinExistence type="predicted"/>
<evidence type="ECO:0000313" key="2">
    <source>
        <dbReference type="EMBL" id="JAD89304.1"/>
    </source>
</evidence>
<protein>
    <submittedName>
        <fullName evidence="2">Uncharacterized protein</fullName>
    </submittedName>
</protein>
<sequence>MLIPLPFSPMLELIKCCPRQVISNPSVFMLLDSCRNGFYNENRGPSLSSEKKSLPNAQLKSFSKFSLQHVIVEIFFMFIVTGAIVAMDHNKFK</sequence>
<dbReference type="AlphaFoldDB" id="A0A0A9DL40"/>
<evidence type="ECO:0000256" key="1">
    <source>
        <dbReference type="SAM" id="Phobius"/>
    </source>
</evidence>
<dbReference type="EMBL" id="GBRH01208591">
    <property type="protein sequence ID" value="JAD89304.1"/>
    <property type="molecule type" value="Transcribed_RNA"/>
</dbReference>
<accession>A0A0A9DL40</accession>
<keyword evidence="1" id="KW-0812">Transmembrane</keyword>